<dbReference type="RefSeq" id="WP_290360964.1">
    <property type="nucleotide sequence ID" value="NZ_JAUHHC010000005.1"/>
</dbReference>
<evidence type="ECO:0000313" key="9">
    <source>
        <dbReference type="Proteomes" id="UP001228044"/>
    </source>
</evidence>
<evidence type="ECO:0000256" key="7">
    <source>
        <dbReference type="SAM" id="Phobius"/>
    </source>
</evidence>
<dbReference type="InterPro" id="IPR051907">
    <property type="entry name" value="DoxX-like_oxidoreductase"/>
</dbReference>
<comment type="subcellular location">
    <subcellularLocation>
        <location evidence="1">Cell membrane</location>
        <topology evidence="1">Multi-pass membrane protein</topology>
    </subcellularLocation>
</comment>
<keyword evidence="6 7" id="KW-0472">Membrane</keyword>
<dbReference type="Proteomes" id="UP001228044">
    <property type="component" value="Unassembled WGS sequence"/>
</dbReference>
<keyword evidence="4 7" id="KW-0812">Transmembrane</keyword>
<dbReference type="Pfam" id="PF07681">
    <property type="entry name" value="DoxX"/>
    <property type="match status" value="1"/>
</dbReference>
<organism evidence="8 9">
    <name type="scientific">Roseateles violae</name>
    <dbReference type="NCBI Taxonomy" id="3058042"/>
    <lineage>
        <taxon>Bacteria</taxon>
        <taxon>Pseudomonadati</taxon>
        <taxon>Pseudomonadota</taxon>
        <taxon>Betaproteobacteria</taxon>
        <taxon>Burkholderiales</taxon>
        <taxon>Sphaerotilaceae</taxon>
        <taxon>Roseateles</taxon>
    </lineage>
</organism>
<feature type="transmembrane region" description="Helical" evidence="7">
    <location>
        <begin position="113"/>
        <end position="134"/>
    </location>
</feature>
<sequence length="142" mass="14625">MNRSPNAALSASSDAGKLVLRVALGLLILLHGIAKVKGGVGPIEVMLGKMNLPAALAYGVYIGELLAPILLIVGVWTRLAALIVFVNMLFAVALAHMGQLFTLGPQGGWALELQGMFLFGALAVALLGAGRYSVGGLGGRFN</sequence>
<evidence type="ECO:0000256" key="4">
    <source>
        <dbReference type="ARBA" id="ARBA00022692"/>
    </source>
</evidence>
<comment type="caution">
    <text evidence="8">The sequence shown here is derived from an EMBL/GenBank/DDBJ whole genome shotgun (WGS) entry which is preliminary data.</text>
</comment>
<feature type="transmembrane region" description="Helical" evidence="7">
    <location>
        <begin position="80"/>
        <end position="101"/>
    </location>
</feature>
<name>A0ABT8DYK4_9BURK</name>
<protein>
    <submittedName>
        <fullName evidence="8">DoxX family protein</fullName>
    </submittedName>
</protein>
<comment type="similarity">
    <text evidence="2">Belongs to the DoxX family.</text>
</comment>
<evidence type="ECO:0000256" key="3">
    <source>
        <dbReference type="ARBA" id="ARBA00022475"/>
    </source>
</evidence>
<keyword evidence="9" id="KW-1185">Reference proteome</keyword>
<dbReference type="EMBL" id="JAUHHC010000005">
    <property type="protein sequence ID" value="MDN3922670.1"/>
    <property type="molecule type" value="Genomic_DNA"/>
</dbReference>
<dbReference type="PANTHER" id="PTHR33452">
    <property type="entry name" value="OXIDOREDUCTASE CATD-RELATED"/>
    <property type="match status" value="1"/>
</dbReference>
<dbReference type="PANTHER" id="PTHR33452:SF1">
    <property type="entry name" value="INNER MEMBRANE PROTEIN YPHA-RELATED"/>
    <property type="match status" value="1"/>
</dbReference>
<keyword evidence="5 7" id="KW-1133">Transmembrane helix</keyword>
<accession>A0ABT8DYK4</accession>
<proteinExistence type="inferred from homology"/>
<evidence type="ECO:0000256" key="5">
    <source>
        <dbReference type="ARBA" id="ARBA00022989"/>
    </source>
</evidence>
<evidence type="ECO:0000256" key="6">
    <source>
        <dbReference type="ARBA" id="ARBA00023136"/>
    </source>
</evidence>
<reference evidence="8 9" key="1">
    <citation type="submission" date="2023-06" db="EMBL/GenBank/DDBJ databases">
        <title>Pelomonas sp. PFR6 16S ribosomal RNA gene Genome sequencing and assembly.</title>
        <authorList>
            <person name="Woo H."/>
        </authorList>
    </citation>
    <scope>NUCLEOTIDE SEQUENCE [LARGE SCALE GENOMIC DNA]</scope>
    <source>
        <strain evidence="8 9">PFR6</strain>
    </source>
</reference>
<evidence type="ECO:0000256" key="2">
    <source>
        <dbReference type="ARBA" id="ARBA00006679"/>
    </source>
</evidence>
<feature type="transmembrane region" description="Helical" evidence="7">
    <location>
        <begin position="54"/>
        <end position="73"/>
    </location>
</feature>
<evidence type="ECO:0000313" key="8">
    <source>
        <dbReference type="EMBL" id="MDN3922670.1"/>
    </source>
</evidence>
<evidence type="ECO:0000256" key="1">
    <source>
        <dbReference type="ARBA" id="ARBA00004651"/>
    </source>
</evidence>
<keyword evidence="3" id="KW-1003">Cell membrane</keyword>
<dbReference type="InterPro" id="IPR032808">
    <property type="entry name" value="DoxX"/>
</dbReference>
<gene>
    <name evidence="8" type="ORF">QWJ38_20450</name>
</gene>